<dbReference type="InterPro" id="IPR051448">
    <property type="entry name" value="CdaR-like_regulators"/>
</dbReference>
<dbReference type="InterPro" id="IPR012914">
    <property type="entry name" value="PucR_dom"/>
</dbReference>
<comment type="caution">
    <text evidence="3">The sequence shown here is derived from an EMBL/GenBank/DDBJ whole genome shotgun (WGS) entry which is preliminary data.</text>
</comment>
<dbReference type="Pfam" id="PF13556">
    <property type="entry name" value="HTH_30"/>
    <property type="match status" value="1"/>
</dbReference>
<reference evidence="3" key="1">
    <citation type="submission" date="2021-03" db="EMBL/GenBank/DDBJ databases">
        <title>Genomic Encyclopedia of Type Strains, Phase IV (KMG-IV): sequencing the most valuable type-strain genomes for metagenomic binning, comparative biology and taxonomic classification.</title>
        <authorList>
            <person name="Goeker M."/>
        </authorList>
    </citation>
    <scope>NUCLEOTIDE SEQUENCE</scope>
    <source>
        <strain evidence="3">DSM 107338</strain>
    </source>
</reference>
<evidence type="ECO:0000259" key="2">
    <source>
        <dbReference type="Pfam" id="PF13556"/>
    </source>
</evidence>
<keyword evidence="4" id="KW-1185">Reference proteome</keyword>
<dbReference type="Proteomes" id="UP001138793">
    <property type="component" value="Unassembled WGS sequence"/>
</dbReference>
<dbReference type="Gene3D" id="1.10.10.2840">
    <property type="entry name" value="PucR C-terminal helix-turn-helix domain"/>
    <property type="match status" value="1"/>
</dbReference>
<dbReference type="PANTHER" id="PTHR33744">
    <property type="entry name" value="CARBOHYDRATE DIACID REGULATOR"/>
    <property type="match status" value="1"/>
</dbReference>
<organism evidence="3 4">
    <name type="scientific">Oceanobacillus polygoni</name>
    <dbReference type="NCBI Taxonomy" id="1235259"/>
    <lineage>
        <taxon>Bacteria</taxon>
        <taxon>Bacillati</taxon>
        <taxon>Bacillota</taxon>
        <taxon>Bacilli</taxon>
        <taxon>Bacillales</taxon>
        <taxon>Bacillaceae</taxon>
        <taxon>Oceanobacillus</taxon>
    </lineage>
</organism>
<dbReference type="PANTHER" id="PTHR33744:SF1">
    <property type="entry name" value="DNA-BINDING TRANSCRIPTIONAL ACTIVATOR ADER"/>
    <property type="match status" value="1"/>
</dbReference>
<proteinExistence type="predicted"/>
<feature type="domain" description="Purine catabolism PurC-like" evidence="1">
    <location>
        <begin position="11"/>
        <end position="129"/>
    </location>
</feature>
<evidence type="ECO:0000313" key="4">
    <source>
        <dbReference type="Proteomes" id="UP001138793"/>
    </source>
</evidence>
<dbReference type="InterPro" id="IPR042070">
    <property type="entry name" value="PucR_C-HTH_sf"/>
</dbReference>
<evidence type="ECO:0000259" key="1">
    <source>
        <dbReference type="Pfam" id="PF07905"/>
    </source>
</evidence>
<sequence>MEDWKVTIKAILNRDIFKHAILIAGETGENREIKWTHILEMEAFDSFINGGELILTTGSNIQFDSSAGIPKIKKLIERDVAGICIELGTHVKSVDPAIIEFANQHHFPIIAFERIVKFVDITQDLHTIIINSHHQMLKHLHVLSNQFNELSLEPNGILKILKKLYDLFHTTVLLITDDKKIFYYPLKLKERTEFMHALMNNSIKMEPYKDLLLDHEYYTAFPIKGLGHSWGNLCLQKRENELDEFSFSVLDRASLAIAQILLRNRTIEERKQNQEEEIVQKLLHGEEYESSIAHKFLPAPAKNCYYRLILIENNSFKENMKEEDWEEIKLQQSIILRSIFKKYGFFPAMSVTKNKIAVIASFYKNSNTKKDIDSFSLVTKEIHNIYEKNIFHGNDYGIGISSLQKEYAKLDSCYHEANEVLFIQKRQILNALFYEEIGVYRLLSKLNQGELEAYVSEYLGPLLEYEQKTKSNLLLTLSIFLDTMGSKKETSDRLYIVRQTLYHRLEKIKELLGDDFMEPTNRQAIELAVSAYEMLNYSNNN</sequence>
<evidence type="ECO:0000313" key="3">
    <source>
        <dbReference type="EMBL" id="MBP2077126.1"/>
    </source>
</evidence>
<accession>A0A9X1CBM7</accession>
<dbReference type="AlphaFoldDB" id="A0A9X1CBM7"/>
<dbReference type="OrthoDB" id="143422at2"/>
<feature type="domain" description="PucR C-terminal helix-turn-helix" evidence="2">
    <location>
        <begin position="473"/>
        <end position="530"/>
    </location>
</feature>
<dbReference type="Pfam" id="PF07905">
    <property type="entry name" value="PucR"/>
    <property type="match status" value="1"/>
</dbReference>
<protein>
    <submittedName>
        <fullName evidence="3">Purine catabolism regulator</fullName>
    </submittedName>
</protein>
<dbReference type="RefSeq" id="WP_149473653.1">
    <property type="nucleotide sequence ID" value="NZ_JAGGMB010000003.1"/>
</dbReference>
<dbReference type="InterPro" id="IPR025736">
    <property type="entry name" value="PucR_C-HTH_dom"/>
</dbReference>
<gene>
    <name evidence="3" type="ORF">J2Z64_001357</name>
</gene>
<dbReference type="EMBL" id="JAGGMB010000003">
    <property type="protein sequence ID" value="MBP2077126.1"/>
    <property type="molecule type" value="Genomic_DNA"/>
</dbReference>
<name>A0A9X1CBM7_9BACI</name>